<feature type="compositionally biased region" description="Acidic residues" evidence="4">
    <location>
        <begin position="142"/>
        <end position="190"/>
    </location>
</feature>
<evidence type="ECO:0000256" key="2">
    <source>
        <dbReference type="ARBA" id="ARBA00023054"/>
    </source>
</evidence>
<accession>A0A8J2P7M8</accession>
<dbReference type="PANTHER" id="PTHR15654:SF1">
    <property type="entry name" value="COILED-COIL DOMAIN-CONTAINING PROTEIN 96"/>
    <property type="match status" value="1"/>
</dbReference>
<dbReference type="Proteomes" id="UP000708208">
    <property type="component" value="Unassembled WGS sequence"/>
</dbReference>
<keyword evidence="7" id="KW-1185">Reference proteome</keyword>
<name>A0A8J2P7M8_9HEXA</name>
<dbReference type="OrthoDB" id="10254794at2759"/>
<comment type="subcellular location">
    <subcellularLocation>
        <location evidence="1">Cell projection</location>
        <location evidence="1">Cilium</location>
    </subcellularLocation>
</comment>
<sequence length="657" mass="76361">MSEAPRDSVDSVELDEIDSTPVVAPAEIANTSEEKPPGEEPGSDKKASIEPPPAGENRTSVSPPEDPTRTSGEQPEDDARTSTEIPPGENTDEQPASIKSTDKSPAEPPPEGTAPRKLVRKQSDADVPEDDDDIDSETKNDEVDEDLEDEDHAGEEEEEDEGEDEEEDEEEEEEDEEEEEEEVVEESPEDLEARMRKKQERIELYIDMKRDYKFLNKKNACLQDKLYKISVRKGFIVENKTEEESDKSKKKKRKISIKHSEDEDPDDVDMDEDDAQFEGERSERMESAETGTGGGIKNFLEAALESKYSKVVRRIWKSEESKMNDSITHEMNLDKFKEKRDKWEKIHQEKFLDFMDRVQAASDTAIDSNTGSHIQRWETQQYVEEVSKIHSKLCRSLVKMYQNRHGLEFSLKRLEETEVQGEGLQMLEYEQLQAENYSLKEKLEDRQKDVENIKGKIAHAVQILAHFRECMHRLTEKMEDGNTKLTLINKRVYQVREITDVVTQRYEIFKEEEKNLISVSGLLDNTKLLRDFEKTHFDLLDLKEEKRKLQKFLQIKSREIEEIQAKYRDIHLNLPRLKEMAKEGKDSKGDVLNQNVEKIDPVAAKRLERERLEWLLEKRNLDPNKQRRRRKVTTVKPFANNTSSAALVEKYRCHFQI</sequence>
<dbReference type="EMBL" id="CAJVCH010172797">
    <property type="protein sequence ID" value="CAG7729047.1"/>
    <property type="molecule type" value="Genomic_DNA"/>
</dbReference>
<evidence type="ECO:0000256" key="1">
    <source>
        <dbReference type="ARBA" id="ARBA00004138"/>
    </source>
</evidence>
<dbReference type="PANTHER" id="PTHR15654">
    <property type="entry name" value="COILED-COIL DOMAIN-CONTAINING PROTEIN 113-RELATED"/>
    <property type="match status" value="1"/>
</dbReference>
<feature type="compositionally biased region" description="Acidic residues" evidence="4">
    <location>
        <begin position="262"/>
        <end position="277"/>
    </location>
</feature>
<feature type="compositionally biased region" description="Basic residues" evidence="4">
    <location>
        <begin position="248"/>
        <end position="257"/>
    </location>
</feature>
<feature type="domain" description="CCDC113/CCDC96 coiled-coil" evidence="5">
    <location>
        <begin position="394"/>
        <end position="560"/>
    </location>
</feature>
<gene>
    <name evidence="6" type="ORF">AFUS01_LOCUS17787</name>
</gene>
<feature type="compositionally biased region" description="Basic and acidic residues" evidence="4">
    <location>
        <begin position="278"/>
        <end position="287"/>
    </location>
</feature>
<evidence type="ECO:0000256" key="3">
    <source>
        <dbReference type="ARBA" id="ARBA00023273"/>
    </source>
</evidence>
<comment type="caution">
    <text evidence="6">The sequence shown here is derived from an EMBL/GenBank/DDBJ whole genome shotgun (WGS) entry which is preliminary data.</text>
</comment>
<keyword evidence="2" id="KW-0175">Coiled coil</keyword>
<evidence type="ECO:0000313" key="7">
    <source>
        <dbReference type="Proteomes" id="UP000708208"/>
    </source>
</evidence>
<organism evidence="6 7">
    <name type="scientific">Allacma fusca</name>
    <dbReference type="NCBI Taxonomy" id="39272"/>
    <lineage>
        <taxon>Eukaryota</taxon>
        <taxon>Metazoa</taxon>
        <taxon>Ecdysozoa</taxon>
        <taxon>Arthropoda</taxon>
        <taxon>Hexapoda</taxon>
        <taxon>Collembola</taxon>
        <taxon>Symphypleona</taxon>
        <taxon>Sminthuridae</taxon>
        <taxon>Allacma</taxon>
    </lineage>
</organism>
<evidence type="ECO:0000259" key="5">
    <source>
        <dbReference type="Pfam" id="PF13870"/>
    </source>
</evidence>
<dbReference type="GO" id="GO:0005930">
    <property type="term" value="C:axoneme"/>
    <property type="evidence" value="ECO:0007669"/>
    <property type="project" value="TreeGrafter"/>
</dbReference>
<evidence type="ECO:0000256" key="4">
    <source>
        <dbReference type="SAM" id="MobiDB-lite"/>
    </source>
</evidence>
<keyword evidence="3" id="KW-0966">Cell projection</keyword>
<dbReference type="Pfam" id="PF13870">
    <property type="entry name" value="CCDC113_CCDC96_CC"/>
    <property type="match status" value="1"/>
</dbReference>
<feature type="region of interest" description="Disordered" evidence="4">
    <location>
        <begin position="237"/>
        <end position="293"/>
    </location>
</feature>
<feature type="compositionally biased region" description="Acidic residues" evidence="4">
    <location>
        <begin position="126"/>
        <end position="135"/>
    </location>
</feature>
<dbReference type="InterPro" id="IPR051885">
    <property type="entry name" value="CC_CF"/>
</dbReference>
<feature type="compositionally biased region" description="Basic and acidic residues" evidence="4">
    <location>
        <begin position="32"/>
        <end position="48"/>
    </location>
</feature>
<protein>
    <recommendedName>
        <fullName evidence="5">CCDC113/CCDC96 coiled-coil domain-containing protein</fullName>
    </recommendedName>
</protein>
<feature type="region of interest" description="Disordered" evidence="4">
    <location>
        <begin position="1"/>
        <end position="195"/>
    </location>
</feature>
<dbReference type="AlphaFoldDB" id="A0A8J2P7M8"/>
<reference evidence="6" key="1">
    <citation type="submission" date="2021-06" db="EMBL/GenBank/DDBJ databases">
        <authorList>
            <person name="Hodson N. C."/>
            <person name="Mongue J. A."/>
            <person name="Jaron S. K."/>
        </authorList>
    </citation>
    <scope>NUCLEOTIDE SEQUENCE</scope>
</reference>
<dbReference type="InterPro" id="IPR025254">
    <property type="entry name" value="CCDC113/CCDC96_CC"/>
</dbReference>
<dbReference type="GO" id="GO:0036064">
    <property type="term" value="C:ciliary basal body"/>
    <property type="evidence" value="ECO:0007669"/>
    <property type="project" value="TreeGrafter"/>
</dbReference>
<dbReference type="GO" id="GO:0060271">
    <property type="term" value="P:cilium assembly"/>
    <property type="evidence" value="ECO:0007669"/>
    <property type="project" value="TreeGrafter"/>
</dbReference>
<evidence type="ECO:0000313" key="6">
    <source>
        <dbReference type="EMBL" id="CAG7729047.1"/>
    </source>
</evidence>
<proteinExistence type="predicted"/>